<dbReference type="Proteomes" id="UP000238916">
    <property type="component" value="Unassembled WGS sequence"/>
</dbReference>
<organism evidence="2 3">
    <name type="scientific">Candidatus Desulfosporosinus infrequens</name>
    <dbReference type="NCBI Taxonomy" id="2043169"/>
    <lineage>
        <taxon>Bacteria</taxon>
        <taxon>Bacillati</taxon>
        <taxon>Bacillota</taxon>
        <taxon>Clostridia</taxon>
        <taxon>Eubacteriales</taxon>
        <taxon>Desulfitobacteriaceae</taxon>
        <taxon>Desulfosporosinus</taxon>
    </lineage>
</organism>
<proteinExistence type="predicted"/>
<dbReference type="NCBIfam" id="NF041644">
    <property type="entry name" value="CBO0543_fam"/>
    <property type="match status" value="1"/>
</dbReference>
<feature type="transmembrane region" description="Helical" evidence="1">
    <location>
        <begin position="87"/>
        <end position="106"/>
    </location>
</feature>
<reference evidence="3" key="1">
    <citation type="submission" date="2018-02" db="EMBL/GenBank/DDBJ databases">
        <authorList>
            <person name="Hausmann B."/>
        </authorList>
    </citation>
    <scope>NUCLEOTIDE SEQUENCE [LARGE SCALE GENOMIC DNA]</scope>
    <source>
        <strain evidence="3">Peat soil MAG SbF1</strain>
    </source>
</reference>
<keyword evidence="1" id="KW-0472">Membrane</keyword>
<feature type="transmembrane region" description="Helical" evidence="1">
    <location>
        <begin position="148"/>
        <end position="170"/>
    </location>
</feature>
<evidence type="ECO:0000313" key="2">
    <source>
        <dbReference type="EMBL" id="SPF41251.1"/>
    </source>
</evidence>
<sequence length="180" mass="20617">MVYETSRLLANQSYQHWVSQELFSFGWFLTIIVLAVVYTIWLKLVDKSKLRDLLLLGSLCAVGFLITDIVFLSFFGTVEFKIRLFPFDPPIFLVSVTKAPIVYMLVQQYTSSWKGYLLWASIGAAVLAFVLLPIYSLLGILQLHNWNYFYQFLLILTGGILARAALLWITGIEQIHPNSK</sequence>
<dbReference type="OrthoDB" id="1679483at2"/>
<evidence type="ECO:0000313" key="3">
    <source>
        <dbReference type="Proteomes" id="UP000238916"/>
    </source>
</evidence>
<dbReference type="AlphaFoldDB" id="A0A2U3KNK9"/>
<gene>
    <name evidence="2" type="ORF">SBF1_2470009</name>
</gene>
<feature type="transmembrane region" description="Helical" evidence="1">
    <location>
        <begin position="118"/>
        <end position="142"/>
    </location>
</feature>
<feature type="transmembrane region" description="Helical" evidence="1">
    <location>
        <begin position="53"/>
        <end position="75"/>
    </location>
</feature>
<accession>A0A2U3KNK9</accession>
<protein>
    <submittedName>
        <fullName evidence="2">Uncharacterized protein</fullName>
    </submittedName>
</protein>
<keyword evidence="1" id="KW-1133">Transmembrane helix</keyword>
<keyword evidence="1" id="KW-0812">Transmembrane</keyword>
<evidence type="ECO:0000256" key="1">
    <source>
        <dbReference type="SAM" id="Phobius"/>
    </source>
</evidence>
<dbReference type="InterPro" id="IPR048147">
    <property type="entry name" value="CBO0543-like"/>
</dbReference>
<name>A0A2U3KNK9_9FIRM</name>
<feature type="transmembrane region" description="Helical" evidence="1">
    <location>
        <begin position="22"/>
        <end position="41"/>
    </location>
</feature>
<dbReference type="EMBL" id="OMOF01000165">
    <property type="protein sequence ID" value="SPF41251.1"/>
    <property type="molecule type" value="Genomic_DNA"/>
</dbReference>